<feature type="region of interest" description="Disordered" evidence="1">
    <location>
        <begin position="333"/>
        <end position="379"/>
    </location>
</feature>
<feature type="compositionally biased region" description="Basic and acidic residues" evidence="1">
    <location>
        <begin position="348"/>
        <end position="357"/>
    </location>
</feature>
<feature type="region of interest" description="Disordered" evidence="1">
    <location>
        <begin position="277"/>
        <end position="299"/>
    </location>
</feature>
<sequence>MSYKANVAFSLYGTLKESRTQGGTCDKTTYINSFFTIGGVESIAYPLGIDTTYANSYCVEEEEEDSKDRDLRRARQLSEDEESEDEEDYSTSTALGCNATAHFVLDQFQGEYCNTMNYLNTTDDLQEFNVAMQDIDCETVYDASTDVGDDDGYVPPVYSLLSASRACSLRMYPGICPDEHGLLTLYTNNLEEALYMARQGKYYEFALAEEFQAIPFKNVFSFCFVILGLCMMNYSYSNYKHLVRRNGGETPVLKYKLSLWRKRDDWKMSMWRKRKDSNISKSNSEDSKDEPGPPVPSELDEMRNALEMVGSHVVESSIVVANSLAAASMDATEQLFGSPSSPTSTKPRSFEQKKDPSLDAQSEDAISAPTSKVELLQIT</sequence>
<gene>
    <name evidence="2" type="ORF">PINE0816_LOCUS21948</name>
</gene>
<feature type="compositionally biased region" description="Acidic residues" evidence="1">
    <location>
        <begin position="79"/>
        <end position="89"/>
    </location>
</feature>
<proteinExistence type="predicted"/>
<feature type="compositionally biased region" description="Basic and acidic residues" evidence="1">
    <location>
        <begin position="66"/>
        <end position="78"/>
    </location>
</feature>
<evidence type="ECO:0000256" key="1">
    <source>
        <dbReference type="SAM" id="MobiDB-lite"/>
    </source>
</evidence>
<dbReference type="AlphaFoldDB" id="A0A7S0GKQ4"/>
<dbReference type="EMBL" id="HBEL01047354">
    <property type="protein sequence ID" value="CAD8425788.1"/>
    <property type="molecule type" value="Transcribed_RNA"/>
</dbReference>
<evidence type="ECO:0000313" key="2">
    <source>
        <dbReference type="EMBL" id="CAD8425788.1"/>
    </source>
</evidence>
<name>A0A7S0GKQ4_9STRA</name>
<accession>A0A7S0GKQ4</accession>
<reference evidence="2" key="1">
    <citation type="submission" date="2021-01" db="EMBL/GenBank/DDBJ databases">
        <authorList>
            <person name="Corre E."/>
            <person name="Pelletier E."/>
            <person name="Niang G."/>
            <person name="Scheremetjew M."/>
            <person name="Finn R."/>
            <person name="Kale V."/>
            <person name="Holt S."/>
            <person name="Cochrane G."/>
            <person name="Meng A."/>
            <person name="Brown T."/>
            <person name="Cohen L."/>
        </authorList>
    </citation>
    <scope>NUCLEOTIDE SEQUENCE</scope>
    <source>
        <strain evidence="2">CCAP1064/1</strain>
    </source>
</reference>
<organism evidence="2">
    <name type="scientific">Proboscia inermis</name>
    <dbReference type="NCBI Taxonomy" id="420281"/>
    <lineage>
        <taxon>Eukaryota</taxon>
        <taxon>Sar</taxon>
        <taxon>Stramenopiles</taxon>
        <taxon>Ochrophyta</taxon>
        <taxon>Bacillariophyta</taxon>
        <taxon>Coscinodiscophyceae</taxon>
        <taxon>Rhizosoleniophycidae</taxon>
        <taxon>Rhizosoleniales</taxon>
        <taxon>Rhizosoleniaceae</taxon>
        <taxon>Proboscia</taxon>
    </lineage>
</organism>
<protein>
    <submittedName>
        <fullName evidence="2">Uncharacterized protein</fullName>
    </submittedName>
</protein>
<feature type="region of interest" description="Disordered" evidence="1">
    <location>
        <begin position="60"/>
        <end position="91"/>
    </location>
</feature>